<keyword evidence="2" id="KW-1185">Reference proteome</keyword>
<reference evidence="1" key="1">
    <citation type="submission" date="2020-07" db="EMBL/GenBank/DDBJ databases">
        <title>The High-quality genome of the commercially important snow crab, Chionoecetes opilio.</title>
        <authorList>
            <person name="Jeong J.-H."/>
            <person name="Ryu S."/>
        </authorList>
    </citation>
    <scope>NUCLEOTIDE SEQUENCE</scope>
    <source>
        <strain evidence="1">MADBK_172401_WGS</strain>
        <tissue evidence="1">Digestive gland</tissue>
    </source>
</reference>
<proteinExistence type="predicted"/>
<dbReference type="AlphaFoldDB" id="A0A8J8WL61"/>
<protein>
    <submittedName>
        <fullName evidence="1">Uncharacterized protein</fullName>
    </submittedName>
</protein>
<evidence type="ECO:0000313" key="2">
    <source>
        <dbReference type="Proteomes" id="UP000770661"/>
    </source>
</evidence>
<gene>
    <name evidence="1" type="ORF">GWK47_003075</name>
</gene>
<sequence>MLRCTSMMCSGDASCNMTLSIDAHCWPNIFLASGSEAVSREATGNPSPPAIFSLCEVRAVVKSMQDPAKLPLWGEKPPELGWISYLEGQGEKTAVPLRNFRAKKKELFLESLLPFCVTRNPLCPARLLHKQQCCCR</sequence>
<dbReference type="EMBL" id="JACEEZ010025850">
    <property type="protein sequence ID" value="KAG0696855.1"/>
    <property type="molecule type" value="Genomic_DNA"/>
</dbReference>
<dbReference type="Proteomes" id="UP000770661">
    <property type="component" value="Unassembled WGS sequence"/>
</dbReference>
<accession>A0A8J8WL61</accession>
<comment type="caution">
    <text evidence="1">The sequence shown here is derived from an EMBL/GenBank/DDBJ whole genome shotgun (WGS) entry which is preliminary data.</text>
</comment>
<name>A0A8J8WL61_CHIOP</name>
<organism evidence="1 2">
    <name type="scientific">Chionoecetes opilio</name>
    <name type="common">Atlantic snow crab</name>
    <name type="synonym">Cancer opilio</name>
    <dbReference type="NCBI Taxonomy" id="41210"/>
    <lineage>
        <taxon>Eukaryota</taxon>
        <taxon>Metazoa</taxon>
        <taxon>Ecdysozoa</taxon>
        <taxon>Arthropoda</taxon>
        <taxon>Crustacea</taxon>
        <taxon>Multicrustacea</taxon>
        <taxon>Malacostraca</taxon>
        <taxon>Eumalacostraca</taxon>
        <taxon>Eucarida</taxon>
        <taxon>Decapoda</taxon>
        <taxon>Pleocyemata</taxon>
        <taxon>Brachyura</taxon>
        <taxon>Eubrachyura</taxon>
        <taxon>Majoidea</taxon>
        <taxon>Majidae</taxon>
        <taxon>Chionoecetes</taxon>
    </lineage>
</organism>
<evidence type="ECO:0000313" key="1">
    <source>
        <dbReference type="EMBL" id="KAG0696855.1"/>
    </source>
</evidence>